<evidence type="ECO:0000256" key="1">
    <source>
        <dbReference type="SAM" id="MobiDB-lite"/>
    </source>
</evidence>
<protein>
    <submittedName>
        <fullName evidence="3">Uncharacterized protein</fullName>
    </submittedName>
</protein>
<dbReference type="Proteomes" id="UP000093712">
    <property type="component" value="Unassembled WGS sequence"/>
</dbReference>
<dbReference type="AlphaFoldDB" id="A0AA91EUD9"/>
<feature type="signal peptide" evidence="2">
    <location>
        <begin position="1"/>
        <end position="34"/>
    </location>
</feature>
<sequence length="128" mass="12299">MHGKRRIARPLAAVATAAAALAVVPAGVAPQAHAGICPGILGPIFVPGPCGPGLLGAVANDVIAGATAGAVGGAIDRPLASHDEIAAQQSAGLPPCYAPSGQPFYTAAGEPCPAGMEHPPAEKSTPAS</sequence>
<organism evidence="3 4">
    <name type="scientific">Mycolicibacter heraklionensis</name>
    <dbReference type="NCBI Taxonomy" id="512402"/>
    <lineage>
        <taxon>Bacteria</taxon>
        <taxon>Bacillati</taxon>
        <taxon>Actinomycetota</taxon>
        <taxon>Actinomycetes</taxon>
        <taxon>Mycobacteriales</taxon>
        <taxon>Mycobacteriaceae</taxon>
        <taxon>Mycolicibacter</taxon>
    </lineage>
</organism>
<evidence type="ECO:0000313" key="4">
    <source>
        <dbReference type="Proteomes" id="UP000093712"/>
    </source>
</evidence>
<evidence type="ECO:0000256" key="2">
    <source>
        <dbReference type="SAM" id="SignalP"/>
    </source>
</evidence>
<keyword evidence="2" id="KW-0732">Signal</keyword>
<dbReference type="EMBL" id="LZME01000155">
    <property type="protein sequence ID" value="OBK80673.1"/>
    <property type="molecule type" value="Genomic_DNA"/>
</dbReference>
<comment type="caution">
    <text evidence="3">The sequence shown here is derived from an EMBL/GenBank/DDBJ whole genome shotgun (WGS) entry which is preliminary data.</text>
</comment>
<feature type="region of interest" description="Disordered" evidence="1">
    <location>
        <begin position="108"/>
        <end position="128"/>
    </location>
</feature>
<accession>A0AA91EUD9</accession>
<reference evidence="3 4" key="1">
    <citation type="submission" date="2016-06" db="EMBL/GenBank/DDBJ databases">
        <authorList>
            <person name="Sutton G."/>
            <person name="Brinkac L."/>
            <person name="Sanka R."/>
            <person name="Adams M."/>
            <person name="Lau E."/>
            <person name="Garcia-Basteiro A."/>
            <person name="Lopez-Varela E."/>
            <person name="Palencia S."/>
        </authorList>
    </citation>
    <scope>NUCLEOTIDE SEQUENCE [LARGE SCALE GENOMIC DNA]</scope>
    <source>
        <strain evidence="3 4">1211594.5</strain>
    </source>
</reference>
<name>A0AA91EUD9_9MYCO</name>
<gene>
    <name evidence="3" type="ORF">A5649_12195</name>
</gene>
<evidence type="ECO:0000313" key="3">
    <source>
        <dbReference type="EMBL" id="OBK80673.1"/>
    </source>
</evidence>
<proteinExistence type="predicted"/>
<feature type="chain" id="PRO_5041686765" evidence="2">
    <location>
        <begin position="35"/>
        <end position="128"/>
    </location>
</feature>